<protein>
    <recommendedName>
        <fullName evidence="8">ATP synthase subunit b</fullName>
    </recommendedName>
</protein>
<dbReference type="Proteomes" id="UP001224775">
    <property type="component" value="Unassembled WGS sequence"/>
</dbReference>
<dbReference type="InterPro" id="IPR008688">
    <property type="entry name" value="ATP_synth_Bsub_B/MI25"/>
</dbReference>
<evidence type="ECO:0000313" key="10">
    <source>
        <dbReference type="EMBL" id="KAK1736224.1"/>
    </source>
</evidence>
<dbReference type="PANTHER" id="PTHR12733:SF3">
    <property type="entry name" value="ATP SYNTHASE F(0) COMPLEX SUBUNIT B1, MITOCHONDRIAL"/>
    <property type="match status" value="1"/>
</dbReference>
<keyword evidence="1 8" id="KW-0813">Transport</keyword>
<name>A0AAD8XYG6_9STRA</name>
<dbReference type="GO" id="GO:0015986">
    <property type="term" value="P:proton motive force-driven ATP synthesis"/>
    <property type="evidence" value="ECO:0007669"/>
    <property type="project" value="UniProtKB-UniRule"/>
</dbReference>
<comment type="function">
    <text evidence="8">Subunit b, of the mitochondrial membrane ATP synthase complex (F(1)F(0) ATP synthase or Complex V) that produces ATP from ADP in the presence of a proton gradient across the membrane which is generated by electron transport complexes of the respiratory chain. ATP synthase complex consist of a soluble F(1) head domain - the catalytic core - and a membrane F(1) domain - the membrane proton channel. These two domains are linked by a central stalk rotating inside the F(1) region and a stationary peripheral stalk. During catalysis, ATP synthesis in the catalytic domain of F(1) is coupled via a rotary mechanism of the central stalk subunits to proton translocation. In vivo, can only synthesize ATP although its ATP hydrolase activity can be activated artificially in vitro. Part of the complex F(0) domain. Part of the complex F(0) domain and the peripheric stalk, which acts as a stator to hold the catalytic alpha(3)beta(3) subcomplex and subunit a/ATP6 static relative to the rotary elements.</text>
</comment>
<keyword evidence="2 8" id="KW-0138">CF(0)</keyword>
<keyword evidence="4 8" id="KW-0999">Mitochondrion inner membrane</keyword>
<comment type="caution">
    <text evidence="10">The sequence shown here is derived from an EMBL/GenBank/DDBJ whole genome shotgun (WGS) entry which is preliminary data.</text>
</comment>
<feature type="coiled-coil region" evidence="9">
    <location>
        <begin position="134"/>
        <end position="161"/>
    </location>
</feature>
<gene>
    <name evidence="10" type="ORF">QTG54_013360</name>
</gene>
<evidence type="ECO:0000256" key="7">
    <source>
        <dbReference type="ARBA" id="ARBA00023136"/>
    </source>
</evidence>
<evidence type="ECO:0000256" key="2">
    <source>
        <dbReference type="ARBA" id="ARBA00022547"/>
    </source>
</evidence>
<dbReference type="PANTHER" id="PTHR12733">
    <property type="entry name" value="MITOCHONDRIAL ATP SYNTHASE B CHAIN"/>
    <property type="match status" value="1"/>
</dbReference>
<organism evidence="10 11">
    <name type="scientific">Skeletonema marinoi</name>
    <dbReference type="NCBI Taxonomy" id="267567"/>
    <lineage>
        <taxon>Eukaryota</taxon>
        <taxon>Sar</taxon>
        <taxon>Stramenopiles</taxon>
        <taxon>Ochrophyta</taxon>
        <taxon>Bacillariophyta</taxon>
        <taxon>Coscinodiscophyceae</taxon>
        <taxon>Thalassiosirophycidae</taxon>
        <taxon>Thalassiosirales</taxon>
        <taxon>Skeletonemataceae</taxon>
        <taxon>Skeletonema</taxon>
        <taxon>Skeletonema marinoi-dohrnii complex</taxon>
    </lineage>
</organism>
<dbReference type="AlphaFoldDB" id="A0AAD8XYG6"/>
<dbReference type="GO" id="GO:0005743">
    <property type="term" value="C:mitochondrial inner membrane"/>
    <property type="evidence" value="ECO:0007669"/>
    <property type="project" value="UniProtKB-SubCell"/>
</dbReference>
<dbReference type="EMBL" id="JATAAI010000030">
    <property type="protein sequence ID" value="KAK1736224.1"/>
    <property type="molecule type" value="Genomic_DNA"/>
</dbReference>
<comment type="subcellular location">
    <subcellularLocation>
        <location evidence="8">Mitochondrion</location>
    </subcellularLocation>
    <subcellularLocation>
        <location evidence="8">Mitochondrion inner membrane</location>
    </subcellularLocation>
</comment>
<reference evidence="10" key="1">
    <citation type="submission" date="2023-06" db="EMBL/GenBank/DDBJ databases">
        <title>Survivors Of The Sea: Transcriptome response of Skeletonema marinoi to long-term dormancy.</title>
        <authorList>
            <person name="Pinder M.I.M."/>
            <person name="Kourtchenko O."/>
            <person name="Robertson E.K."/>
            <person name="Larsson T."/>
            <person name="Maumus F."/>
            <person name="Osuna-Cruz C.M."/>
            <person name="Vancaester E."/>
            <person name="Stenow R."/>
            <person name="Vandepoele K."/>
            <person name="Ploug H."/>
            <person name="Bruchert V."/>
            <person name="Godhe A."/>
            <person name="Topel M."/>
        </authorList>
    </citation>
    <scope>NUCLEOTIDE SEQUENCE</scope>
    <source>
        <strain evidence="10">R05AC</strain>
    </source>
</reference>
<dbReference type="GO" id="GO:0015078">
    <property type="term" value="F:proton transmembrane transporter activity"/>
    <property type="evidence" value="ECO:0007669"/>
    <property type="project" value="UniProtKB-UniRule"/>
</dbReference>
<keyword evidence="7 8" id="KW-0472">Membrane</keyword>
<evidence type="ECO:0000256" key="1">
    <source>
        <dbReference type="ARBA" id="ARBA00022448"/>
    </source>
</evidence>
<evidence type="ECO:0000256" key="4">
    <source>
        <dbReference type="ARBA" id="ARBA00022792"/>
    </source>
</evidence>
<evidence type="ECO:0000256" key="3">
    <source>
        <dbReference type="ARBA" id="ARBA00022781"/>
    </source>
</evidence>
<evidence type="ECO:0000256" key="9">
    <source>
        <dbReference type="SAM" id="Coils"/>
    </source>
</evidence>
<keyword evidence="3 8" id="KW-0375">Hydrogen ion transport</keyword>
<evidence type="ECO:0000256" key="6">
    <source>
        <dbReference type="ARBA" id="ARBA00023128"/>
    </source>
</evidence>
<sequence length="324" mass="35198">MEIALLPPSQRPYLEQRLLTIVTMIRAATSSALRRAIRSSTRGAPSCAVPGNMSFHASAKREEEASAEAAVPVESKGGLFGTGLSEWFALPIGITAAVPLVKFDWYVINEETQLLAVFLAFCVTVYTQGGDAIYKALDQKAVDLLKEHTEAEDKVIEALEQKLVFLKANQNMVNDFEAINEIRAETYEKLNAAGAIKPQHDFKAQVQKMLNMIAQEEASHTEKVKTALMAEATATVTEQFSTDKALKKAALDAAISKIKGGKAGVDPIQAAFVQFFKDKAAAVKASGDDSEEKAQREAMIAKMNSVAKNEGFFFQFDSKGTPSL</sequence>
<comment type="subunit">
    <text evidence="8">F-type ATPases have 2 components, CF(1) - the catalytic core - and CF(0) - the membrane proton channel. CF(1) and CF(0) have multiple subunits.</text>
</comment>
<comment type="similarity">
    <text evidence="8">Belongs to the eukaryotic ATPase B chain family.</text>
</comment>
<accession>A0AAD8XYG6</accession>
<proteinExistence type="inferred from homology"/>
<keyword evidence="11" id="KW-1185">Reference proteome</keyword>
<dbReference type="InterPro" id="IPR013837">
    <property type="entry name" value="ATP_synth_F0_suB"/>
</dbReference>
<evidence type="ECO:0000256" key="5">
    <source>
        <dbReference type="ARBA" id="ARBA00023065"/>
    </source>
</evidence>
<keyword evidence="6 8" id="KW-0496">Mitochondrion</keyword>
<evidence type="ECO:0000313" key="11">
    <source>
        <dbReference type="Proteomes" id="UP001224775"/>
    </source>
</evidence>
<dbReference type="Pfam" id="PF05405">
    <property type="entry name" value="Mt_ATP-synt_B"/>
    <property type="match status" value="1"/>
</dbReference>
<dbReference type="GO" id="GO:0045259">
    <property type="term" value="C:proton-transporting ATP synthase complex"/>
    <property type="evidence" value="ECO:0007669"/>
    <property type="project" value="UniProtKB-KW"/>
</dbReference>
<evidence type="ECO:0000256" key="8">
    <source>
        <dbReference type="RuleBase" id="RU368017"/>
    </source>
</evidence>
<keyword evidence="5 8" id="KW-0406">Ion transport</keyword>
<keyword evidence="9" id="KW-0175">Coiled coil</keyword>